<organism evidence="1">
    <name type="scientific">Arundo donax</name>
    <name type="common">Giant reed</name>
    <name type="synonym">Donax arundinaceus</name>
    <dbReference type="NCBI Taxonomy" id="35708"/>
    <lineage>
        <taxon>Eukaryota</taxon>
        <taxon>Viridiplantae</taxon>
        <taxon>Streptophyta</taxon>
        <taxon>Embryophyta</taxon>
        <taxon>Tracheophyta</taxon>
        <taxon>Spermatophyta</taxon>
        <taxon>Magnoliopsida</taxon>
        <taxon>Liliopsida</taxon>
        <taxon>Poales</taxon>
        <taxon>Poaceae</taxon>
        <taxon>PACMAD clade</taxon>
        <taxon>Arundinoideae</taxon>
        <taxon>Arundineae</taxon>
        <taxon>Arundo</taxon>
    </lineage>
</organism>
<accession>A0A0A9E071</accession>
<dbReference type="EMBL" id="GBRH01204454">
    <property type="protein sequence ID" value="JAD93441.1"/>
    <property type="molecule type" value="Transcribed_RNA"/>
</dbReference>
<sequence>MLLLQLVRQNASKHQCKVDVNTKPEAVSSQQLVKSF</sequence>
<reference evidence="1" key="1">
    <citation type="submission" date="2014-09" db="EMBL/GenBank/DDBJ databases">
        <authorList>
            <person name="Magalhaes I.L.F."/>
            <person name="Oliveira U."/>
            <person name="Santos F.R."/>
            <person name="Vidigal T.H.D.A."/>
            <person name="Brescovit A.D."/>
            <person name="Santos A.J."/>
        </authorList>
    </citation>
    <scope>NUCLEOTIDE SEQUENCE</scope>
    <source>
        <tissue evidence="1">Shoot tissue taken approximately 20 cm above the soil surface</tissue>
    </source>
</reference>
<evidence type="ECO:0000313" key="1">
    <source>
        <dbReference type="EMBL" id="JAD93441.1"/>
    </source>
</evidence>
<name>A0A0A9E071_ARUDO</name>
<reference evidence="1" key="2">
    <citation type="journal article" date="2015" name="Data Brief">
        <title>Shoot transcriptome of the giant reed, Arundo donax.</title>
        <authorList>
            <person name="Barrero R.A."/>
            <person name="Guerrero F.D."/>
            <person name="Moolhuijzen P."/>
            <person name="Goolsby J.A."/>
            <person name="Tidwell J."/>
            <person name="Bellgard S.E."/>
            <person name="Bellgard M.I."/>
        </authorList>
    </citation>
    <scope>NUCLEOTIDE SEQUENCE</scope>
    <source>
        <tissue evidence="1">Shoot tissue taken approximately 20 cm above the soil surface</tissue>
    </source>
</reference>
<protein>
    <submittedName>
        <fullName evidence="1">Uncharacterized protein</fullName>
    </submittedName>
</protein>
<dbReference type="AlphaFoldDB" id="A0A0A9E071"/>
<proteinExistence type="predicted"/>